<accession>A0A073KEJ6</accession>
<keyword evidence="2" id="KW-0732">Signal</keyword>
<evidence type="ECO:0008006" key="5">
    <source>
        <dbReference type="Google" id="ProtNLM"/>
    </source>
</evidence>
<protein>
    <recommendedName>
        <fullName evidence="5">Phr family secreted Rap phosphatase inhibitor</fullName>
    </recommendedName>
</protein>
<proteinExistence type="predicted"/>
<feature type="chain" id="PRO_5001691067" description="Phr family secreted Rap phosphatase inhibitor" evidence="2">
    <location>
        <begin position="25"/>
        <end position="72"/>
    </location>
</feature>
<dbReference type="OrthoDB" id="2942733at2"/>
<comment type="caution">
    <text evidence="3">The sequence shown here is derived from an EMBL/GenBank/DDBJ whole genome shotgun (WGS) entry which is preliminary data.</text>
</comment>
<evidence type="ECO:0000256" key="1">
    <source>
        <dbReference type="SAM" id="MobiDB-lite"/>
    </source>
</evidence>
<feature type="compositionally biased region" description="Polar residues" evidence="1">
    <location>
        <begin position="63"/>
        <end position="72"/>
    </location>
</feature>
<evidence type="ECO:0000313" key="3">
    <source>
        <dbReference type="EMBL" id="KEK25699.1"/>
    </source>
</evidence>
<dbReference type="eggNOG" id="ENOG5030EUK">
    <property type="taxonomic scope" value="Bacteria"/>
</dbReference>
<sequence>MKKIVLSALGFVFTLSILGTNTFSATSLNKGDGGAPARPDLVYNVGDGGAPANADADGDTGGSQQETNVMSV</sequence>
<dbReference type="Proteomes" id="UP000027778">
    <property type="component" value="Unassembled WGS sequence"/>
</dbReference>
<dbReference type="STRING" id="574375.AZF08_00345"/>
<dbReference type="EMBL" id="JOTM01000001">
    <property type="protein sequence ID" value="KEK25699.1"/>
    <property type="molecule type" value="Genomic_DNA"/>
</dbReference>
<dbReference type="RefSeq" id="WP_033672039.1">
    <property type="nucleotide sequence ID" value="NZ_JOTM01000001.1"/>
</dbReference>
<organism evidence="3 4">
    <name type="scientific">Bacillus gaemokensis</name>
    <dbReference type="NCBI Taxonomy" id="574375"/>
    <lineage>
        <taxon>Bacteria</taxon>
        <taxon>Bacillati</taxon>
        <taxon>Bacillota</taxon>
        <taxon>Bacilli</taxon>
        <taxon>Bacillales</taxon>
        <taxon>Bacillaceae</taxon>
        <taxon>Bacillus</taxon>
        <taxon>Bacillus cereus group</taxon>
    </lineage>
</organism>
<name>A0A073KEJ6_9BACI</name>
<keyword evidence="4" id="KW-1185">Reference proteome</keyword>
<gene>
    <name evidence="3" type="ORF">BAGA_00180</name>
</gene>
<feature type="region of interest" description="Disordered" evidence="1">
    <location>
        <begin position="28"/>
        <end position="72"/>
    </location>
</feature>
<reference evidence="3 4" key="1">
    <citation type="submission" date="2014-06" db="EMBL/GenBank/DDBJ databases">
        <title>Draft genome sequence of Bacillus gaemokensis JCM 15801 (MCCC 1A00707).</title>
        <authorList>
            <person name="Lai Q."/>
            <person name="Liu Y."/>
            <person name="Shao Z."/>
        </authorList>
    </citation>
    <scope>NUCLEOTIDE SEQUENCE [LARGE SCALE GENOMIC DNA]</scope>
    <source>
        <strain evidence="3 4">JCM 15801</strain>
    </source>
</reference>
<evidence type="ECO:0000256" key="2">
    <source>
        <dbReference type="SAM" id="SignalP"/>
    </source>
</evidence>
<feature type="signal peptide" evidence="2">
    <location>
        <begin position="1"/>
        <end position="24"/>
    </location>
</feature>
<evidence type="ECO:0000313" key="4">
    <source>
        <dbReference type="Proteomes" id="UP000027778"/>
    </source>
</evidence>
<dbReference type="AlphaFoldDB" id="A0A073KEJ6"/>